<proteinExistence type="predicted"/>
<evidence type="ECO:0000313" key="8">
    <source>
        <dbReference type="EMBL" id="API59806.1"/>
    </source>
</evidence>
<dbReference type="InterPro" id="IPR036271">
    <property type="entry name" value="Tet_transcr_reg_TetR-rel_C_sf"/>
</dbReference>
<dbReference type="PANTHER" id="PTHR30055">
    <property type="entry name" value="HTH-TYPE TRANSCRIPTIONAL REGULATOR RUTR"/>
    <property type="match status" value="1"/>
</dbReference>
<dbReference type="EMBL" id="CP018221">
    <property type="protein sequence ID" value="API59806.1"/>
    <property type="molecule type" value="Genomic_DNA"/>
</dbReference>
<keyword evidence="3 5" id="KW-0238">DNA-binding</keyword>
<feature type="DNA-binding region" description="H-T-H motif" evidence="5">
    <location>
        <begin position="38"/>
        <end position="57"/>
    </location>
</feature>
<dbReference type="Pfam" id="PF00440">
    <property type="entry name" value="TetR_N"/>
    <property type="match status" value="1"/>
</dbReference>
<gene>
    <name evidence="8" type="ORF">BSL82_11175</name>
</gene>
<organism evidence="8 9">
    <name type="scientific">Tardibacter chloracetimidivorans</name>
    <dbReference type="NCBI Taxonomy" id="1921510"/>
    <lineage>
        <taxon>Bacteria</taxon>
        <taxon>Pseudomonadati</taxon>
        <taxon>Pseudomonadota</taxon>
        <taxon>Alphaproteobacteria</taxon>
        <taxon>Sphingomonadales</taxon>
        <taxon>Sphingomonadaceae</taxon>
        <taxon>Tardibacter</taxon>
    </lineage>
</organism>
<evidence type="ECO:0000256" key="6">
    <source>
        <dbReference type="SAM" id="MobiDB-lite"/>
    </source>
</evidence>
<reference evidence="9" key="1">
    <citation type="submission" date="2016-11" db="EMBL/GenBank/DDBJ databases">
        <title>Complete Genome Sequence of alachlor-degrading Sphingomonas sp. strain JJ-A5.</title>
        <authorList>
            <person name="Lee H."/>
            <person name="Ka J.-O."/>
        </authorList>
    </citation>
    <scope>NUCLEOTIDE SEQUENCE [LARGE SCALE GENOMIC DNA]</scope>
    <source>
        <strain evidence="9">JJ-A5</strain>
    </source>
</reference>
<dbReference type="InterPro" id="IPR001647">
    <property type="entry name" value="HTH_TetR"/>
</dbReference>
<feature type="domain" description="HTH tetR-type" evidence="7">
    <location>
        <begin position="15"/>
        <end position="75"/>
    </location>
</feature>
<dbReference type="InterPro" id="IPR009057">
    <property type="entry name" value="Homeodomain-like_sf"/>
</dbReference>
<dbReference type="PROSITE" id="PS01081">
    <property type="entry name" value="HTH_TETR_1"/>
    <property type="match status" value="1"/>
</dbReference>
<evidence type="ECO:0000256" key="4">
    <source>
        <dbReference type="ARBA" id="ARBA00023163"/>
    </source>
</evidence>
<feature type="region of interest" description="Disordered" evidence="6">
    <location>
        <begin position="231"/>
        <end position="255"/>
    </location>
</feature>
<feature type="compositionally biased region" description="Low complexity" evidence="6">
    <location>
        <begin position="231"/>
        <end position="246"/>
    </location>
</feature>
<keyword evidence="1" id="KW-0678">Repressor</keyword>
<evidence type="ECO:0000256" key="3">
    <source>
        <dbReference type="ARBA" id="ARBA00023125"/>
    </source>
</evidence>
<evidence type="ECO:0000259" key="7">
    <source>
        <dbReference type="PROSITE" id="PS50977"/>
    </source>
</evidence>
<dbReference type="SUPFAM" id="SSF46689">
    <property type="entry name" value="Homeodomain-like"/>
    <property type="match status" value="1"/>
</dbReference>
<dbReference type="Pfam" id="PF17932">
    <property type="entry name" value="TetR_C_24"/>
    <property type="match status" value="1"/>
</dbReference>
<dbReference type="PRINTS" id="PR00455">
    <property type="entry name" value="HTHTETR"/>
</dbReference>
<dbReference type="InterPro" id="IPR041490">
    <property type="entry name" value="KstR2_TetR_C"/>
</dbReference>
<dbReference type="GO" id="GO:0003700">
    <property type="term" value="F:DNA-binding transcription factor activity"/>
    <property type="evidence" value="ECO:0007669"/>
    <property type="project" value="TreeGrafter"/>
</dbReference>
<dbReference type="PANTHER" id="PTHR30055:SF175">
    <property type="entry name" value="HTH-TYPE TRANSCRIPTIONAL REPRESSOR KSTR2"/>
    <property type="match status" value="1"/>
</dbReference>
<name>A0A1L3ZVX1_9SPHN</name>
<evidence type="ECO:0000313" key="9">
    <source>
        <dbReference type="Proteomes" id="UP000182063"/>
    </source>
</evidence>
<dbReference type="PROSITE" id="PS50977">
    <property type="entry name" value="HTH_TETR_2"/>
    <property type="match status" value="1"/>
</dbReference>
<dbReference type="KEGG" id="sphj:BSL82_11175"/>
<dbReference type="AlphaFoldDB" id="A0A1L3ZVX1"/>
<accession>A0A1L3ZVX1</accession>
<keyword evidence="4" id="KW-0804">Transcription</keyword>
<dbReference type="Gene3D" id="1.10.357.10">
    <property type="entry name" value="Tetracycline Repressor, domain 2"/>
    <property type="match status" value="1"/>
</dbReference>
<protein>
    <recommendedName>
        <fullName evidence="7">HTH tetR-type domain-containing protein</fullName>
    </recommendedName>
</protein>
<sequence>MKWRNAFRTSEELHRFKRYAVLREATRIISRRGFHNTSLDEIAEGLGISKGTLYNYVSDKQEILFDCHMIALDLGDHACKVANDLDGSGLDKLRILLLCYIQWMYGEAGIGGITSDINALRPDDRITVVSRRDKIDRALVDLIELGIRDGSLVAEDPHLAVFVIMGAVNSISSWFDRGGRLKIEDIADVIVGMLTRSIAVDTSIAKMRVEIPAHPEATLAFTPLAPARAGRAAATKKAGSAKAKPTGVSRKKAGN</sequence>
<keyword evidence="2" id="KW-0805">Transcription regulation</keyword>
<dbReference type="Proteomes" id="UP000182063">
    <property type="component" value="Chromosome"/>
</dbReference>
<evidence type="ECO:0000256" key="2">
    <source>
        <dbReference type="ARBA" id="ARBA00023015"/>
    </source>
</evidence>
<dbReference type="InterPro" id="IPR023772">
    <property type="entry name" value="DNA-bd_HTH_TetR-type_CS"/>
</dbReference>
<dbReference type="GO" id="GO:0000976">
    <property type="term" value="F:transcription cis-regulatory region binding"/>
    <property type="evidence" value="ECO:0007669"/>
    <property type="project" value="TreeGrafter"/>
</dbReference>
<dbReference type="SUPFAM" id="SSF48498">
    <property type="entry name" value="Tetracyclin repressor-like, C-terminal domain"/>
    <property type="match status" value="1"/>
</dbReference>
<evidence type="ECO:0000256" key="5">
    <source>
        <dbReference type="PROSITE-ProRule" id="PRU00335"/>
    </source>
</evidence>
<keyword evidence="9" id="KW-1185">Reference proteome</keyword>
<evidence type="ECO:0000256" key="1">
    <source>
        <dbReference type="ARBA" id="ARBA00022491"/>
    </source>
</evidence>
<dbReference type="InterPro" id="IPR050109">
    <property type="entry name" value="HTH-type_TetR-like_transc_reg"/>
</dbReference>